<dbReference type="SUPFAM" id="SSF56322">
    <property type="entry name" value="ADC synthase"/>
    <property type="match status" value="1"/>
</dbReference>
<evidence type="ECO:0000256" key="3">
    <source>
        <dbReference type="SAM" id="MobiDB-lite"/>
    </source>
</evidence>
<organism evidence="6 7">
    <name type="scientific">Corynebacterium anserum</name>
    <dbReference type="NCBI Taxonomy" id="2684406"/>
    <lineage>
        <taxon>Bacteria</taxon>
        <taxon>Bacillati</taxon>
        <taxon>Actinomycetota</taxon>
        <taxon>Actinomycetes</taxon>
        <taxon>Mycobacteriales</taxon>
        <taxon>Corynebacteriaceae</taxon>
        <taxon>Corynebacterium</taxon>
    </lineage>
</organism>
<dbReference type="GO" id="GO:0005737">
    <property type="term" value="C:cytoplasm"/>
    <property type="evidence" value="ECO:0007669"/>
    <property type="project" value="TreeGrafter"/>
</dbReference>
<feature type="region of interest" description="Disordered" evidence="3">
    <location>
        <begin position="284"/>
        <end position="329"/>
    </location>
</feature>
<dbReference type="GO" id="GO:0000162">
    <property type="term" value="P:L-tryptophan biosynthetic process"/>
    <property type="evidence" value="ECO:0007669"/>
    <property type="project" value="TreeGrafter"/>
</dbReference>
<dbReference type="InterPro" id="IPR015890">
    <property type="entry name" value="Chorismate_C"/>
</dbReference>
<dbReference type="PRINTS" id="PR00095">
    <property type="entry name" value="ANTSNTHASEI"/>
</dbReference>
<dbReference type="InterPro" id="IPR005802">
    <property type="entry name" value="ADC_synth_comp_1"/>
</dbReference>
<dbReference type="PANTHER" id="PTHR11236:SF18">
    <property type="entry name" value="AMINODEOXYCHORISMATE SYNTHASE"/>
    <property type="match status" value="1"/>
</dbReference>
<dbReference type="Pfam" id="PF04715">
    <property type="entry name" value="Anth_synt_I_N"/>
    <property type="match status" value="1"/>
</dbReference>
<keyword evidence="6" id="KW-0032">Aminotransferase</keyword>
<dbReference type="Pfam" id="PF00425">
    <property type="entry name" value="Chorismate_bind"/>
    <property type="match status" value="1"/>
</dbReference>
<accession>A0A7G7YLE9</accession>
<feature type="domain" description="Chorismate-utilising enzyme C-terminal" evidence="4">
    <location>
        <begin position="343"/>
        <end position="597"/>
    </location>
</feature>
<evidence type="ECO:0000256" key="1">
    <source>
        <dbReference type="ARBA" id="ARBA00013139"/>
    </source>
</evidence>
<evidence type="ECO:0000259" key="4">
    <source>
        <dbReference type="Pfam" id="PF00425"/>
    </source>
</evidence>
<dbReference type="InterPro" id="IPR006805">
    <property type="entry name" value="Anth_synth_I_N"/>
</dbReference>
<keyword evidence="2 6" id="KW-0808">Transferase</keyword>
<feature type="domain" description="Anthranilate synthase component I N-terminal" evidence="5">
    <location>
        <begin position="160"/>
        <end position="233"/>
    </location>
</feature>
<evidence type="ECO:0000313" key="6">
    <source>
        <dbReference type="EMBL" id="QNH95319.1"/>
    </source>
</evidence>
<gene>
    <name evidence="6" type="primary">pabB</name>
    <name evidence="6" type="ORF">GP473_00110</name>
</gene>
<dbReference type="GO" id="GO:0009396">
    <property type="term" value="P:folic acid-containing compound biosynthetic process"/>
    <property type="evidence" value="ECO:0007669"/>
    <property type="project" value="InterPro"/>
</dbReference>
<dbReference type="GO" id="GO:0046820">
    <property type="term" value="F:4-amino-4-deoxychorismate synthase activity"/>
    <property type="evidence" value="ECO:0007669"/>
    <property type="project" value="UniProtKB-EC"/>
</dbReference>
<sequence>MPSVCPRSFQSVGFVVPRPRYDLCMIPRLRPIRRSANLSAEWVSASGSLVPCLVEALFPDATHIVVLDSSLTTSSSYEQTQSIIVPGGKHAGPLGFSLTHSISGGDACSVQTMNSRDQYEVTGEGFVAQKVRQQIEVVRSGRGGFYDVLRAGLTCDVERTQAELSAEPALTERTEFSLGWIGAFGYELKHHSDWVQHSPTAVAEPYRSKYPDAALLWADRAVIVDHDTQKITLLALACAAPEMRGSRGYTMPGSGTLLEHINATQHEWVTDSLRIVNSLGNRESDLPVQRAKRSSVQNTSVPETPHTNSTEAAESAGTPDVSSPTTAATEKATALNFSFDQDHEGYIASIQRAQRFISAGHTYEVCLTNTAEGPALSDPWRAYLSLRTVSPVPYGSYLRFGDLHVLSASPERFLSVSAEGRVSAKPIKGTRPRSGNRADDEMWRRELRNSDKDRAENLMIVDLLRNDLSMVAEIGSVAVTTLFGLESYSHVHQLVSTIEAQLAAGKTAVDVLEIAFPGGSMTGAPKTRTMELLESLERRARGLYSGAIGWLGLDGAADLSITIRTLVTDKQSTTFGVGGAIVADSDPEAEWQEILVKASALLEALEAQLGDVT</sequence>
<dbReference type="NCBIfam" id="TIGR00553">
    <property type="entry name" value="pabB"/>
    <property type="match status" value="1"/>
</dbReference>
<dbReference type="PANTHER" id="PTHR11236">
    <property type="entry name" value="AMINOBENZOATE/ANTHRANILATE SYNTHASE"/>
    <property type="match status" value="1"/>
</dbReference>
<dbReference type="GO" id="GO:0008153">
    <property type="term" value="P:4-aminobenzoate biosynthetic process"/>
    <property type="evidence" value="ECO:0007669"/>
    <property type="project" value="TreeGrafter"/>
</dbReference>
<dbReference type="EC" id="2.6.1.85" evidence="1"/>
<protein>
    <recommendedName>
        <fullName evidence="1">aminodeoxychorismate synthase</fullName>
        <ecNumber evidence="1">2.6.1.85</ecNumber>
    </recommendedName>
</protein>
<dbReference type="EMBL" id="CP046883">
    <property type="protein sequence ID" value="QNH95319.1"/>
    <property type="molecule type" value="Genomic_DNA"/>
</dbReference>
<dbReference type="AlphaFoldDB" id="A0A7G7YLE9"/>
<feature type="compositionally biased region" description="Basic and acidic residues" evidence="3">
    <location>
        <begin position="436"/>
        <end position="445"/>
    </location>
</feature>
<dbReference type="Proteomes" id="UP000515275">
    <property type="component" value="Chromosome"/>
</dbReference>
<feature type="compositionally biased region" description="Polar residues" evidence="3">
    <location>
        <begin position="294"/>
        <end position="312"/>
    </location>
</feature>
<evidence type="ECO:0000259" key="5">
    <source>
        <dbReference type="Pfam" id="PF04715"/>
    </source>
</evidence>
<name>A0A7G7YLE9_9CORY</name>
<feature type="region of interest" description="Disordered" evidence="3">
    <location>
        <begin position="424"/>
        <end position="445"/>
    </location>
</feature>
<evidence type="ECO:0000313" key="7">
    <source>
        <dbReference type="Proteomes" id="UP000515275"/>
    </source>
</evidence>
<proteinExistence type="predicted"/>
<reference evidence="6 7" key="1">
    <citation type="submission" date="2019-12" db="EMBL/GenBank/DDBJ databases">
        <title>Corynebacterium sp. nov., isolated from feces of the Anser Albifrons in China.</title>
        <authorList>
            <person name="Liu Q."/>
        </authorList>
    </citation>
    <scope>NUCLEOTIDE SEQUENCE [LARGE SCALE GENOMIC DNA]</scope>
    <source>
        <strain evidence="6 7">23H37-10</strain>
    </source>
</reference>
<evidence type="ECO:0000256" key="2">
    <source>
        <dbReference type="ARBA" id="ARBA00022679"/>
    </source>
</evidence>
<dbReference type="KEGG" id="cans:GP473_00110"/>
<dbReference type="InterPro" id="IPR019999">
    <property type="entry name" value="Anth_synth_I-like"/>
</dbReference>
<dbReference type="InterPro" id="IPR005801">
    <property type="entry name" value="ADC_synthase"/>
</dbReference>
<dbReference type="Gene3D" id="3.60.120.10">
    <property type="entry name" value="Anthranilate synthase"/>
    <property type="match status" value="1"/>
</dbReference>
<keyword evidence="7" id="KW-1185">Reference proteome</keyword>